<reference evidence="2 3" key="1">
    <citation type="journal article" date="2023" name="Ecotoxicol. Environ. Saf.">
        <title>Mercury remediation potential of mercury-resistant strain Rheinheimera metallidurans sp. nov. isolated from a municipal waste dumping site.</title>
        <authorList>
            <person name="Yadav V."/>
            <person name="Manjhi A."/>
            <person name="Vadakedath N."/>
        </authorList>
    </citation>
    <scope>NUCLEOTIDE SEQUENCE [LARGE SCALE GENOMIC DNA]</scope>
    <source>
        <strain evidence="2 3">E-49</strain>
    </source>
</reference>
<feature type="transmembrane region" description="Helical" evidence="1">
    <location>
        <begin position="240"/>
        <end position="260"/>
    </location>
</feature>
<accession>A0ABU8CAF1</accession>
<dbReference type="Proteomes" id="UP001375382">
    <property type="component" value="Unassembled WGS sequence"/>
</dbReference>
<keyword evidence="3" id="KW-1185">Reference proteome</keyword>
<evidence type="ECO:0000313" key="2">
    <source>
        <dbReference type="EMBL" id="MEH8018940.1"/>
    </source>
</evidence>
<keyword evidence="1" id="KW-0472">Membrane</keyword>
<feature type="transmembrane region" description="Helical" evidence="1">
    <location>
        <begin position="161"/>
        <end position="183"/>
    </location>
</feature>
<feature type="transmembrane region" description="Helical" evidence="1">
    <location>
        <begin position="93"/>
        <end position="115"/>
    </location>
</feature>
<keyword evidence="1" id="KW-1133">Transmembrane helix</keyword>
<keyword evidence="1" id="KW-0812">Transmembrane</keyword>
<organism evidence="2 3">
    <name type="scientific">Rheinheimera muenzenbergensis</name>
    <dbReference type="NCBI Taxonomy" id="1193628"/>
    <lineage>
        <taxon>Bacteria</taxon>
        <taxon>Pseudomonadati</taxon>
        <taxon>Pseudomonadota</taxon>
        <taxon>Gammaproteobacteria</taxon>
        <taxon>Chromatiales</taxon>
        <taxon>Chromatiaceae</taxon>
        <taxon>Rheinheimera</taxon>
    </lineage>
</organism>
<evidence type="ECO:0000256" key="1">
    <source>
        <dbReference type="SAM" id="Phobius"/>
    </source>
</evidence>
<feature type="transmembrane region" description="Helical" evidence="1">
    <location>
        <begin position="122"/>
        <end position="141"/>
    </location>
</feature>
<dbReference type="RefSeq" id="WP_335737334.1">
    <property type="nucleotide sequence ID" value="NZ_JALAAR010000017.1"/>
</dbReference>
<gene>
    <name evidence="2" type="ORF">MN202_16985</name>
</gene>
<evidence type="ECO:0000313" key="3">
    <source>
        <dbReference type="Proteomes" id="UP001375382"/>
    </source>
</evidence>
<feature type="transmembrane region" description="Helical" evidence="1">
    <location>
        <begin position="12"/>
        <end position="31"/>
    </location>
</feature>
<name>A0ABU8CAF1_9GAMM</name>
<comment type="caution">
    <text evidence="2">The sequence shown here is derived from an EMBL/GenBank/DDBJ whole genome shotgun (WGS) entry which is preliminary data.</text>
</comment>
<proteinExistence type="predicted"/>
<feature type="transmembrane region" description="Helical" evidence="1">
    <location>
        <begin position="37"/>
        <end position="55"/>
    </location>
</feature>
<dbReference type="EMBL" id="JALAAR010000017">
    <property type="protein sequence ID" value="MEH8018940.1"/>
    <property type="molecule type" value="Genomic_DNA"/>
</dbReference>
<protein>
    <submittedName>
        <fullName evidence="2">Uncharacterized protein</fullName>
    </submittedName>
</protein>
<feature type="transmembrane region" description="Helical" evidence="1">
    <location>
        <begin position="67"/>
        <end position="87"/>
    </location>
</feature>
<sequence length="276" mass="30590">MLLALVTKIMSYFPAILSEALVYVASAVTLLVFHQEYVVLVAGFSLAGVLAYSVNSRIEDSGKARRWTGWLLMLVLGILAWCFNNSVFGVSSVVAFVYSLGFVMLITPGMIAVGVNEARIAVVLRLAFACLLLTLLAWLIFYTTWLPALIPVRQTLHAFELGMLTVLPLAYFTALGYLSFFLLKSRFWLRFIAELAALISGLAVIIIALLYQLDTMFWVGAVFMLWNLMDKFHELVYKRVSFTAACTLFAVIFGGSAAIIKSNMAVVMPHLAFLNL</sequence>
<feature type="transmembrane region" description="Helical" evidence="1">
    <location>
        <begin position="195"/>
        <end position="228"/>
    </location>
</feature>